<organism evidence="2 3">
    <name type="scientific">Symbiodinium pilosum</name>
    <name type="common">Dinoflagellate</name>
    <dbReference type="NCBI Taxonomy" id="2952"/>
    <lineage>
        <taxon>Eukaryota</taxon>
        <taxon>Sar</taxon>
        <taxon>Alveolata</taxon>
        <taxon>Dinophyceae</taxon>
        <taxon>Suessiales</taxon>
        <taxon>Symbiodiniaceae</taxon>
        <taxon>Symbiodinium</taxon>
    </lineage>
</organism>
<evidence type="ECO:0000256" key="1">
    <source>
        <dbReference type="SAM" id="MobiDB-lite"/>
    </source>
</evidence>
<evidence type="ECO:0000313" key="2">
    <source>
        <dbReference type="EMBL" id="CAE7507527.1"/>
    </source>
</evidence>
<name>A0A812T7B0_SYMPI</name>
<comment type="caution">
    <text evidence="2">The sequence shown here is derived from an EMBL/GenBank/DDBJ whole genome shotgun (WGS) entry which is preliminary data.</text>
</comment>
<reference evidence="2" key="1">
    <citation type="submission" date="2021-02" db="EMBL/GenBank/DDBJ databases">
        <authorList>
            <person name="Dougan E. K."/>
            <person name="Rhodes N."/>
            <person name="Thang M."/>
            <person name="Chan C."/>
        </authorList>
    </citation>
    <scope>NUCLEOTIDE SEQUENCE</scope>
</reference>
<feature type="non-terminal residue" evidence="2">
    <location>
        <position position="1"/>
    </location>
</feature>
<evidence type="ECO:0000313" key="3">
    <source>
        <dbReference type="Proteomes" id="UP000649617"/>
    </source>
</evidence>
<dbReference type="Proteomes" id="UP000649617">
    <property type="component" value="Unassembled WGS sequence"/>
</dbReference>
<proteinExistence type="predicted"/>
<dbReference type="AlphaFoldDB" id="A0A812T7B0"/>
<dbReference type="EMBL" id="CAJNIZ010028404">
    <property type="protein sequence ID" value="CAE7507527.1"/>
    <property type="molecule type" value="Genomic_DNA"/>
</dbReference>
<dbReference type="OrthoDB" id="476120at2759"/>
<keyword evidence="3" id="KW-1185">Reference proteome</keyword>
<gene>
    <name evidence="2" type="primary">GIP</name>
    <name evidence="2" type="ORF">SPIL2461_LOCUS13166</name>
</gene>
<protein>
    <submittedName>
        <fullName evidence="2">GIP protein</fullName>
    </submittedName>
</protein>
<accession>A0A812T7B0</accession>
<sequence>MAAQEAELVALRASRARVDTLDTELGLVEPRGHEPSSSSRGLVDTRQLGKPEKFNGEPATFEDWSFVFEAYMSCVDRKYVELFEKVRFSDVPWFNRTMSSTEHELSVQLYYTLAMLLQGRALDICQTSGLGEGFETYRKLVAEYKPRMASRFVGTLTHLLSTKFTTDVEADIPAFEKMTRRYEQETGAPLDDQIKVGIVMNAVTDPGLRDHLIRNSVRLKTYSALKEELLEVARTSRVLNSSPTPMDIGADPDYVAALTLEASQGLWTQKKWKMEEKREAPLPPVRV</sequence>
<feature type="region of interest" description="Disordered" evidence="1">
    <location>
        <begin position="26"/>
        <end position="51"/>
    </location>
</feature>